<dbReference type="RefSeq" id="WP_245340902.1">
    <property type="nucleotide sequence ID" value="NZ_BAAAIO010000001.1"/>
</dbReference>
<evidence type="ECO:0000313" key="5">
    <source>
        <dbReference type="EMBL" id="MBP2376912.1"/>
    </source>
</evidence>
<dbReference type="SUPFAM" id="SSF48008">
    <property type="entry name" value="GntR ligand-binding domain-like"/>
    <property type="match status" value="1"/>
</dbReference>
<dbReference type="Proteomes" id="UP000703720">
    <property type="component" value="Unassembled WGS sequence"/>
</dbReference>
<name>A0ABS4WL40_9MICO</name>
<dbReference type="Pfam" id="PF00392">
    <property type="entry name" value="GntR"/>
    <property type="match status" value="1"/>
</dbReference>
<dbReference type="Gene3D" id="1.20.120.530">
    <property type="entry name" value="GntR ligand-binding domain-like"/>
    <property type="match status" value="1"/>
</dbReference>
<keyword evidence="6" id="KW-1185">Reference proteome</keyword>
<evidence type="ECO:0000313" key="6">
    <source>
        <dbReference type="Proteomes" id="UP000703720"/>
    </source>
</evidence>
<dbReference type="CDD" id="cd07377">
    <property type="entry name" value="WHTH_GntR"/>
    <property type="match status" value="1"/>
</dbReference>
<dbReference type="PROSITE" id="PS50949">
    <property type="entry name" value="HTH_GNTR"/>
    <property type="match status" value="1"/>
</dbReference>
<keyword evidence="2 5" id="KW-0238">DNA-binding</keyword>
<dbReference type="InterPro" id="IPR036388">
    <property type="entry name" value="WH-like_DNA-bd_sf"/>
</dbReference>
<proteinExistence type="predicted"/>
<protein>
    <submittedName>
        <fullName evidence="5">DNA-binding GntR family transcriptional regulator</fullName>
    </submittedName>
</protein>
<evidence type="ECO:0000256" key="3">
    <source>
        <dbReference type="ARBA" id="ARBA00023163"/>
    </source>
</evidence>
<sequence length="237" mass="26065">MPFENSQPAVMPRRFLRDHIYRELRNAIISGQLVPGEKLRVDEIVEQFGGSRFPARDALSRLAADGLVIVRPQSGSVVAPLDVRECDRSLTVLQALFAAVVRGAVPLLDEGDRHALSTFRVSAFRDDADPVVAEEAAADLFDVFFHRFGNDVMTAARDELLPVVIRTYRALSSELADEVSALRAVLRQLIDRANAGDSDGAAQAMSDYFEGLRDAMTNASSTALEASMTHQFEEERS</sequence>
<dbReference type="EMBL" id="JAGIOA010000001">
    <property type="protein sequence ID" value="MBP2376912.1"/>
    <property type="molecule type" value="Genomic_DNA"/>
</dbReference>
<dbReference type="PANTHER" id="PTHR43537:SF24">
    <property type="entry name" value="GLUCONATE OPERON TRANSCRIPTIONAL REPRESSOR"/>
    <property type="match status" value="1"/>
</dbReference>
<evidence type="ECO:0000256" key="1">
    <source>
        <dbReference type="ARBA" id="ARBA00023015"/>
    </source>
</evidence>
<comment type="caution">
    <text evidence="5">The sequence shown here is derived from an EMBL/GenBank/DDBJ whole genome shotgun (WGS) entry which is preliminary data.</text>
</comment>
<keyword evidence="1" id="KW-0805">Transcription regulation</keyword>
<evidence type="ECO:0000256" key="2">
    <source>
        <dbReference type="ARBA" id="ARBA00023125"/>
    </source>
</evidence>
<reference evidence="5 6" key="1">
    <citation type="submission" date="2021-03" db="EMBL/GenBank/DDBJ databases">
        <title>Sequencing the genomes of 1000 actinobacteria strains.</title>
        <authorList>
            <person name="Klenk H.-P."/>
        </authorList>
    </citation>
    <scope>NUCLEOTIDE SEQUENCE [LARGE SCALE GENOMIC DNA]</scope>
    <source>
        <strain evidence="5 6">DSM 13468</strain>
    </source>
</reference>
<dbReference type="InterPro" id="IPR000524">
    <property type="entry name" value="Tscrpt_reg_HTH_GntR"/>
</dbReference>
<dbReference type="InterPro" id="IPR008920">
    <property type="entry name" value="TF_FadR/GntR_C"/>
</dbReference>
<keyword evidence="3" id="KW-0804">Transcription</keyword>
<dbReference type="InterPro" id="IPR036390">
    <property type="entry name" value="WH_DNA-bd_sf"/>
</dbReference>
<dbReference type="PANTHER" id="PTHR43537">
    <property type="entry name" value="TRANSCRIPTIONAL REGULATOR, GNTR FAMILY"/>
    <property type="match status" value="1"/>
</dbReference>
<dbReference type="SUPFAM" id="SSF46785">
    <property type="entry name" value="Winged helix' DNA-binding domain"/>
    <property type="match status" value="1"/>
</dbReference>
<dbReference type="GO" id="GO:0003677">
    <property type="term" value="F:DNA binding"/>
    <property type="evidence" value="ECO:0007669"/>
    <property type="project" value="UniProtKB-KW"/>
</dbReference>
<dbReference type="SMART" id="SM00345">
    <property type="entry name" value="HTH_GNTR"/>
    <property type="match status" value="1"/>
</dbReference>
<feature type="domain" description="HTH gntR-type" evidence="4">
    <location>
        <begin position="14"/>
        <end position="81"/>
    </location>
</feature>
<organism evidence="5 6">
    <name type="scientific">Microbacterium phyllosphaerae</name>
    <dbReference type="NCBI Taxonomy" id="124798"/>
    <lineage>
        <taxon>Bacteria</taxon>
        <taxon>Bacillati</taxon>
        <taxon>Actinomycetota</taxon>
        <taxon>Actinomycetes</taxon>
        <taxon>Micrococcales</taxon>
        <taxon>Microbacteriaceae</taxon>
        <taxon>Microbacterium</taxon>
    </lineage>
</organism>
<gene>
    <name evidence="5" type="ORF">JOF42_000407</name>
</gene>
<evidence type="ECO:0000259" key="4">
    <source>
        <dbReference type="PROSITE" id="PS50949"/>
    </source>
</evidence>
<accession>A0ABS4WL40</accession>
<dbReference type="Gene3D" id="1.10.10.10">
    <property type="entry name" value="Winged helix-like DNA-binding domain superfamily/Winged helix DNA-binding domain"/>
    <property type="match status" value="1"/>
</dbReference>